<proteinExistence type="predicted"/>
<name>A0ACC5YWR2_9TELE</name>
<gene>
    <name evidence="1" type="ORF">PDJAM_G00054200</name>
</gene>
<organism evidence="1 2">
    <name type="scientific">Pangasius djambal</name>
    <dbReference type="NCBI Taxonomy" id="1691987"/>
    <lineage>
        <taxon>Eukaryota</taxon>
        <taxon>Metazoa</taxon>
        <taxon>Chordata</taxon>
        <taxon>Craniata</taxon>
        <taxon>Vertebrata</taxon>
        <taxon>Euteleostomi</taxon>
        <taxon>Actinopterygii</taxon>
        <taxon>Neopterygii</taxon>
        <taxon>Teleostei</taxon>
        <taxon>Ostariophysi</taxon>
        <taxon>Siluriformes</taxon>
        <taxon>Pangasiidae</taxon>
        <taxon>Pangasius</taxon>
    </lineage>
</organism>
<evidence type="ECO:0000313" key="1">
    <source>
        <dbReference type="EMBL" id="MCJ8740022.1"/>
    </source>
</evidence>
<evidence type="ECO:0000313" key="2">
    <source>
        <dbReference type="Proteomes" id="UP000830395"/>
    </source>
</evidence>
<protein>
    <submittedName>
        <fullName evidence="1">Uncharacterized protein</fullName>
    </submittedName>
</protein>
<comment type="caution">
    <text evidence="1">The sequence shown here is derived from an EMBL/GenBank/DDBJ whole genome shotgun (WGS) entry which is preliminary data.</text>
</comment>
<accession>A0ACC5YWR2</accession>
<keyword evidence="2" id="KW-1185">Reference proteome</keyword>
<dbReference type="Proteomes" id="UP000830395">
    <property type="component" value="Chromosome 14"/>
</dbReference>
<sequence length="86" mass="9985">MTWNSYLVKQNRLASLAKMAEKTIGKEQTCPTDILYMHVLIKAQAILCTVDHPLCTEFQIAPRARTKRIKDYFLAVIIWLMNSDDR</sequence>
<dbReference type="EMBL" id="CM040988">
    <property type="protein sequence ID" value="MCJ8740022.1"/>
    <property type="molecule type" value="Genomic_DNA"/>
</dbReference>
<reference evidence="1" key="1">
    <citation type="submission" date="2020-02" db="EMBL/GenBank/DDBJ databases">
        <title>Genome sequencing of the panga catfish, Pangasius djambal.</title>
        <authorList>
            <person name="Wen M."/>
            <person name="Zahm M."/>
            <person name="Roques C."/>
            <person name="Cabau C."/>
            <person name="Klopp C."/>
            <person name="Donnadieu C."/>
            <person name="Jouanno E."/>
            <person name="Avarre J.-C."/>
            <person name="Campet M."/>
            <person name="Ha T."/>
            <person name="Dugue R."/>
            <person name="Lampietro C."/>
            <person name="Louis A."/>
            <person name="Herpin A."/>
            <person name="Echchiki A."/>
            <person name="Berthelot C."/>
            <person name="Parey E."/>
            <person name="Roest-Crollius H."/>
            <person name="Braasch I."/>
            <person name="Postlethwait J.H."/>
            <person name="Bobe J."/>
            <person name="Montfort J."/>
            <person name="Bouchez O."/>
            <person name="Begum T."/>
            <person name="Schartl M."/>
            <person name="Gustiano R."/>
            <person name="Guiguen Y."/>
        </authorList>
    </citation>
    <scope>NUCLEOTIDE SEQUENCE</scope>
    <source>
        <strain evidence="1">Pdj_M5554</strain>
    </source>
</reference>